<evidence type="ECO:0000313" key="4">
    <source>
        <dbReference type="EMBL" id="UJO15161.1"/>
    </source>
</evidence>
<dbReference type="KEGG" id="ffu:CLAFUR5_07876"/>
<dbReference type="OrthoDB" id="3163292at2759"/>
<accession>A0A9Q8LD11</accession>
<dbReference type="InterPro" id="IPR001138">
    <property type="entry name" value="Zn2Cys6_DnaBD"/>
</dbReference>
<reference evidence="4" key="1">
    <citation type="submission" date="2021-12" db="EMBL/GenBank/DDBJ databases">
        <authorList>
            <person name="Zaccaron A."/>
            <person name="Stergiopoulos I."/>
        </authorList>
    </citation>
    <scope>NUCLEOTIDE SEQUENCE</scope>
    <source>
        <strain evidence="4">Race5_Kim</strain>
    </source>
</reference>
<keyword evidence="1" id="KW-0539">Nucleus</keyword>
<reference evidence="4" key="2">
    <citation type="journal article" date="2022" name="Microb. Genom.">
        <title>A chromosome-scale genome assembly of the tomato pathogen Cladosporium fulvum reveals a compartmentalized genome architecture and the presence of a dispensable chromosome.</title>
        <authorList>
            <person name="Zaccaron A.Z."/>
            <person name="Chen L.H."/>
            <person name="Samaras A."/>
            <person name="Stergiopoulos I."/>
        </authorList>
    </citation>
    <scope>NUCLEOTIDE SEQUENCE</scope>
    <source>
        <strain evidence="4">Race5_Kim</strain>
    </source>
</reference>
<dbReference type="Gene3D" id="4.10.240.10">
    <property type="entry name" value="Zn(2)-C6 fungal-type DNA-binding domain"/>
    <property type="match status" value="1"/>
</dbReference>
<dbReference type="GeneID" id="71987754"/>
<dbReference type="Proteomes" id="UP000756132">
    <property type="component" value="Chromosome 3"/>
</dbReference>
<keyword evidence="5" id="KW-1185">Reference proteome</keyword>
<dbReference type="GO" id="GO:0000981">
    <property type="term" value="F:DNA-binding transcription factor activity, RNA polymerase II-specific"/>
    <property type="evidence" value="ECO:0007669"/>
    <property type="project" value="InterPro"/>
</dbReference>
<dbReference type="InterPro" id="IPR036864">
    <property type="entry name" value="Zn2-C6_fun-type_DNA-bd_sf"/>
</dbReference>
<dbReference type="Pfam" id="PF00172">
    <property type="entry name" value="Zn_clus"/>
    <property type="match status" value="1"/>
</dbReference>
<evidence type="ECO:0000259" key="3">
    <source>
        <dbReference type="PROSITE" id="PS50048"/>
    </source>
</evidence>
<evidence type="ECO:0000256" key="2">
    <source>
        <dbReference type="SAM" id="MobiDB-lite"/>
    </source>
</evidence>
<protein>
    <recommendedName>
        <fullName evidence="3">Zn(2)-C6 fungal-type domain-containing protein</fullName>
    </recommendedName>
</protein>
<dbReference type="SUPFAM" id="SSF57701">
    <property type="entry name" value="Zn2/Cys6 DNA-binding domain"/>
    <property type="match status" value="1"/>
</dbReference>
<feature type="region of interest" description="Disordered" evidence="2">
    <location>
        <begin position="141"/>
        <end position="206"/>
    </location>
</feature>
<dbReference type="CDD" id="cd00067">
    <property type="entry name" value="GAL4"/>
    <property type="match status" value="1"/>
</dbReference>
<dbReference type="PROSITE" id="PS00463">
    <property type="entry name" value="ZN2_CY6_FUNGAL_1"/>
    <property type="match status" value="1"/>
</dbReference>
<dbReference type="GO" id="GO:0008270">
    <property type="term" value="F:zinc ion binding"/>
    <property type="evidence" value="ECO:0007669"/>
    <property type="project" value="InterPro"/>
</dbReference>
<proteinExistence type="predicted"/>
<dbReference type="PROSITE" id="PS50048">
    <property type="entry name" value="ZN2_CY6_FUNGAL_2"/>
    <property type="match status" value="1"/>
</dbReference>
<name>A0A9Q8LD11_PASFU</name>
<organism evidence="4 5">
    <name type="scientific">Passalora fulva</name>
    <name type="common">Tomato leaf mold</name>
    <name type="synonym">Cladosporium fulvum</name>
    <dbReference type="NCBI Taxonomy" id="5499"/>
    <lineage>
        <taxon>Eukaryota</taxon>
        <taxon>Fungi</taxon>
        <taxon>Dikarya</taxon>
        <taxon>Ascomycota</taxon>
        <taxon>Pezizomycotina</taxon>
        <taxon>Dothideomycetes</taxon>
        <taxon>Dothideomycetidae</taxon>
        <taxon>Mycosphaerellales</taxon>
        <taxon>Mycosphaerellaceae</taxon>
        <taxon>Fulvia</taxon>
    </lineage>
</organism>
<feature type="domain" description="Zn(2)-C6 fungal-type" evidence="3">
    <location>
        <begin position="63"/>
        <end position="93"/>
    </location>
</feature>
<dbReference type="AlphaFoldDB" id="A0A9Q8LD11"/>
<gene>
    <name evidence="4" type="ORF">CLAFUR5_07876</name>
</gene>
<feature type="compositionally biased region" description="Polar residues" evidence="2">
    <location>
        <begin position="175"/>
        <end position="188"/>
    </location>
</feature>
<dbReference type="EMBL" id="CP090165">
    <property type="protein sequence ID" value="UJO15161.1"/>
    <property type="molecule type" value="Genomic_DNA"/>
</dbReference>
<evidence type="ECO:0000313" key="5">
    <source>
        <dbReference type="Proteomes" id="UP000756132"/>
    </source>
</evidence>
<dbReference type="RefSeq" id="XP_047759527.1">
    <property type="nucleotide sequence ID" value="XM_047907024.1"/>
</dbReference>
<dbReference type="SMART" id="SM00066">
    <property type="entry name" value="GAL4"/>
    <property type="match status" value="1"/>
</dbReference>
<sequence length="206" mass="22863">MAKAGVEPRLPSVFSLVIPLSSISGINTHTASQTEDDTPRKRQKLAIAAHDSSNGKTARHSKSCSNCRRLKVKCEAADQAHECSRCARLGLSCLREKKSWIHGEAETVPMQLTIIKLGRALEDVLEKPNMPALDLYASPSIVRPRAPPRATRPNSQEPTERKERSVSPDPMSSLIEATQLNGMRSQLRSVKLRRKGGMRRRDHDLI</sequence>
<evidence type="ECO:0000256" key="1">
    <source>
        <dbReference type="ARBA" id="ARBA00023242"/>
    </source>
</evidence>